<evidence type="ECO:0000256" key="2">
    <source>
        <dbReference type="ARBA" id="ARBA00009295"/>
    </source>
</evidence>
<evidence type="ECO:0000256" key="3">
    <source>
        <dbReference type="ARBA" id="ARBA00022516"/>
    </source>
</evidence>
<proteinExistence type="inferred from homology"/>
<dbReference type="GO" id="GO:0005506">
    <property type="term" value="F:iron ion binding"/>
    <property type="evidence" value="ECO:0007669"/>
    <property type="project" value="TreeGrafter"/>
</dbReference>
<keyword evidence="7 11" id="KW-0560">Oxidoreductase</keyword>
<dbReference type="PANTHER" id="PTHR11351">
    <property type="entry name" value="ACYL-COA DESATURASE"/>
    <property type="match status" value="1"/>
</dbReference>
<dbReference type="PRINTS" id="PR00075">
    <property type="entry name" value="FACDDSATRASE"/>
</dbReference>
<feature type="transmembrane region" description="Helical" evidence="12">
    <location>
        <begin position="36"/>
        <end position="54"/>
    </location>
</feature>
<keyword evidence="9 12" id="KW-0472">Membrane</keyword>
<keyword evidence="6 12" id="KW-1133">Transmembrane helix</keyword>
<reference evidence="13 14" key="1">
    <citation type="submission" date="2023-03" db="EMBL/GenBank/DDBJ databases">
        <title>High recombination rates correlate with genetic variation in Cardiocondyla obscurior ants.</title>
        <authorList>
            <person name="Errbii M."/>
        </authorList>
    </citation>
    <scope>NUCLEOTIDE SEQUENCE [LARGE SCALE GENOMIC DNA]</scope>
    <source>
        <strain evidence="13">Alpha-2009</strain>
        <tissue evidence="13">Whole body</tissue>
    </source>
</reference>
<dbReference type="GO" id="GO:0006636">
    <property type="term" value="P:unsaturated fatty acid biosynthetic process"/>
    <property type="evidence" value="ECO:0007669"/>
    <property type="project" value="TreeGrafter"/>
</dbReference>
<sequence length="127" mass="14427">MNATVPSTSDDTRDVNKCKNKITKKNRFNLDSLTPIIYFSTLHIIAIHGLITIFSLKVKTILWLLFLYEIGCIGITAGAHRLWSHRSYKVNLPLKLIILAFFSVNAQVIIKKKKINNNNNQTISCVI</sequence>
<dbReference type="AlphaFoldDB" id="A0AAW2GYT9"/>
<protein>
    <recommendedName>
        <fullName evidence="15">Acyl-CoA desaturase</fullName>
    </recommendedName>
</protein>
<evidence type="ECO:0000256" key="7">
    <source>
        <dbReference type="ARBA" id="ARBA00023002"/>
    </source>
</evidence>
<evidence type="ECO:0000256" key="4">
    <source>
        <dbReference type="ARBA" id="ARBA00022692"/>
    </source>
</evidence>
<comment type="similarity">
    <text evidence="2 11">Belongs to the fatty acid desaturase type 1 family.</text>
</comment>
<accession>A0AAW2GYT9</accession>
<comment type="caution">
    <text evidence="13">The sequence shown here is derived from an EMBL/GenBank/DDBJ whole genome shotgun (WGS) entry which is preliminary data.</text>
</comment>
<evidence type="ECO:0000313" key="14">
    <source>
        <dbReference type="Proteomes" id="UP001430953"/>
    </source>
</evidence>
<keyword evidence="5" id="KW-0276">Fatty acid metabolism</keyword>
<evidence type="ECO:0000256" key="8">
    <source>
        <dbReference type="ARBA" id="ARBA00023098"/>
    </source>
</evidence>
<dbReference type="GO" id="GO:0004768">
    <property type="term" value="F:stearoyl-CoA 9-desaturase activity"/>
    <property type="evidence" value="ECO:0007669"/>
    <property type="project" value="TreeGrafter"/>
</dbReference>
<feature type="transmembrane region" description="Helical" evidence="12">
    <location>
        <begin position="92"/>
        <end position="110"/>
    </location>
</feature>
<evidence type="ECO:0000256" key="1">
    <source>
        <dbReference type="ARBA" id="ARBA00004141"/>
    </source>
</evidence>
<feature type="transmembrane region" description="Helical" evidence="12">
    <location>
        <begin position="61"/>
        <end position="80"/>
    </location>
</feature>
<evidence type="ECO:0000256" key="10">
    <source>
        <dbReference type="ARBA" id="ARBA00023160"/>
    </source>
</evidence>
<evidence type="ECO:0000256" key="11">
    <source>
        <dbReference type="RuleBase" id="RU000581"/>
    </source>
</evidence>
<keyword evidence="14" id="KW-1185">Reference proteome</keyword>
<keyword evidence="4 11" id="KW-0812">Transmembrane</keyword>
<dbReference type="Proteomes" id="UP001430953">
    <property type="component" value="Unassembled WGS sequence"/>
</dbReference>
<comment type="domain">
    <text evidence="11">The histidine box domains are involved in binding the catalytic metal ions.</text>
</comment>
<evidence type="ECO:0008006" key="15">
    <source>
        <dbReference type="Google" id="ProtNLM"/>
    </source>
</evidence>
<comment type="cofactor">
    <cofactor evidence="11">
        <name>Fe(2+)</name>
        <dbReference type="ChEBI" id="CHEBI:29033"/>
    </cofactor>
</comment>
<gene>
    <name evidence="13" type="ORF">PUN28_000317</name>
</gene>
<dbReference type="GO" id="GO:0005789">
    <property type="term" value="C:endoplasmic reticulum membrane"/>
    <property type="evidence" value="ECO:0007669"/>
    <property type="project" value="TreeGrafter"/>
</dbReference>
<keyword evidence="8" id="KW-0443">Lipid metabolism</keyword>
<comment type="subcellular location">
    <subcellularLocation>
        <location evidence="1">Membrane</location>
        <topology evidence="1">Multi-pass membrane protein</topology>
    </subcellularLocation>
</comment>
<evidence type="ECO:0000256" key="12">
    <source>
        <dbReference type="SAM" id="Phobius"/>
    </source>
</evidence>
<evidence type="ECO:0000313" key="13">
    <source>
        <dbReference type="EMBL" id="KAL0132476.1"/>
    </source>
</evidence>
<evidence type="ECO:0000256" key="9">
    <source>
        <dbReference type="ARBA" id="ARBA00023136"/>
    </source>
</evidence>
<name>A0AAW2GYT9_9HYME</name>
<keyword evidence="10 11" id="KW-0275">Fatty acid biosynthesis</keyword>
<organism evidence="13 14">
    <name type="scientific">Cardiocondyla obscurior</name>
    <dbReference type="NCBI Taxonomy" id="286306"/>
    <lineage>
        <taxon>Eukaryota</taxon>
        <taxon>Metazoa</taxon>
        <taxon>Ecdysozoa</taxon>
        <taxon>Arthropoda</taxon>
        <taxon>Hexapoda</taxon>
        <taxon>Insecta</taxon>
        <taxon>Pterygota</taxon>
        <taxon>Neoptera</taxon>
        <taxon>Endopterygota</taxon>
        <taxon>Hymenoptera</taxon>
        <taxon>Apocrita</taxon>
        <taxon>Aculeata</taxon>
        <taxon>Formicoidea</taxon>
        <taxon>Formicidae</taxon>
        <taxon>Myrmicinae</taxon>
        <taxon>Cardiocondyla</taxon>
    </lineage>
</organism>
<dbReference type="PANTHER" id="PTHR11351:SF31">
    <property type="entry name" value="DESATURASE 1, ISOFORM A-RELATED"/>
    <property type="match status" value="1"/>
</dbReference>
<evidence type="ECO:0000256" key="5">
    <source>
        <dbReference type="ARBA" id="ARBA00022832"/>
    </source>
</evidence>
<evidence type="ECO:0000256" key="6">
    <source>
        <dbReference type="ARBA" id="ARBA00022989"/>
    </source>
</evidence>
<dbReference type="EMBL" id="JADYXP020000001">
    <property type="protein sequence ID" value="KAL0132476.1"/>
    <property type="molecule type" value="Genomic_DNA"/>
</dbReference>
<keyword evidence="3 11" id="KW-0444">Lipid biosynthesis</keyword>
<dbReference type="InterPro" id="IPR015876">
    <property type="entry name" value="Acyl-CoA_DS"/>
</dbReference>